<protein>
    <recommendedName>
        <fullName evidence="1">Prolow-density lipoprotein receptor-related protein 1-like beta-propeller domain-containing protein</fullName>
    </recommendedName>
</protein>
<sequence length="233" mass="26610">MIASKVSTPTTLKEWIRYPSNQSAMFETVVVANSEIIGVAFDSVNNHLYWTENIGNRGNIMRCNSDGSNIRNILSESHLSVLTLDAENRLIYYGQNQRNGQLHRITVDGKEKIALINQTSSVYGIGLDHAEKRIYWMEYYTGELKSAWLDGSDVKTIVSTNVVSLNWNIDISDDYIFYSSINTIWKVTKSSGQIPSVVHTDTERILGVLFYTQNGEYKTHWLLYINKYETKCT</sequence>
<dbReference type="InterPro" id="IPR011042">
    <property type="entry name" value="6-blade_b-propeller_TolB-like"/>
</dbReference>
<feature type="domain" description="Prolow-density lipoprotein receptor-related protein 1-like beta-propeller" evidence="1">
    <location>
        <begin position="44"/>
        <end position="183"/>
    </location>
</feature>
<evidence type="ECO:0000259" key="1">
    <source>
        <dbReference type="Pfam" id="PF16472"/>
    </source>
</evidence>
<dbReference type="InterPro" id="IPR000033">
    <property type="entry name" value="LDLR_classB_rpt"/>
</dbReference>
<dbReference type="InterPro" id="IPR050778">
    <property type="entry name" value="Cueball_EGF_LRP_Nidogen"/>
</dbReference>
<organism evidence="2 3">
    <name type="scientific">Mytilus coruscus</name>
    <name type="common">Sea mussel</name>
    <dbReference type="NCBI Taxonomy" id="42192"/>
    <lineage>
        <taxon>Eukaryota</taxon>
        <taxon>Metazoa</taxon>
        <taxon>Spiralia</taxon>
        <taxon>Lophotrochozoa</taxon>
        <taxon>Mollusca</taxon>
        <taxon>Bivalvia</taxon>
        <taxon>Autobranchia</taxon>
        <taxon>Pteriomorphia</taxon>
        <taxon>Mytilida</taxon>
        <taxon>Mytiloidea</taxon>
        <taxon>Mytilidae</taxon>
        <taxon>Mytilinae</taxon>
        <taxon>Mytilus</taxon>
    </lineage>
</organism>
<dbReference type="InterPro" id="IPR032485">
    <property type="entry name" value="LRP1-like_beta_prop"/>
</dbReference>
<dbReference type="SMART" id="SM00135">
    <property type="entry name" value="LY"/>
    <property type="match status" value="3"/>
</dbReference>
<reference evidence="2 3" key="1">
    <citation type="submission" date="2020-06" db="EMBL/GenBank/DDBJ databases">
        <authorList>
            <person name="Li R."/>
            <person name="Bekaert M."/>
        </authorList>
    </citation>
    <scope>NUCLEOTIDE SEQUENCE [LARGE SCALE GENOMIC DNA]</scope>
    <source>
        <strain evidence="3">wild</strain>
    </source>
</reference>
<name>A0A6J8DQ26_MYTCO</name>
<dbReference type="GO" id="GO:0005886">
    <property type="term" value="C:plasma membrane"/>
    <property type="evidence" value="ECO:0007669"/>
    <property type="project" value="TreeGrafter"/>
</dbReference>
<dbReference type="AlphaFoldDB" id="A0A6J8DQ26"/>
<gene>
    <name evidence="2" type="ORF">MCOR_43271</name>
</gene>
<dbReference type="PANTHER" id="PTHR46513">
    <property type="entry name" value="VITELLOGENIN RECEPTOR-LIKE PROTEIN-RELATED-RELATED"/>
    <property type="match status" value="1"/>
</dbReference>
<dbReference type="EMBL" id="CACVKT020007681">
    <property type="protein sequence ID" value="CAC5410065.1"/>
    <property type="molecule type" value="Genomic_DNA"/>
</dbReference>
<accession>A0A6J8DQ26</accession>
<evidence type="ECO:0000313" key="2">
    <source>
        <dbReference type="EMBL" id="CAC5410065.1"/>
    </source>
</evidence>
<dbReference type="GO" id="GO:0042813">
    <property type="term" value="F:Wnt receptor activity"/>
    <property type="evidence" value="ECO:0007669"/>
    <property type="project" value="TreeGrafter"/>
</dbReference>
<proteinExistence type="predicted"/>
<dbReference type="Proteomes" id="UP000507470">
    <property type="component" value="Unassembled WGS sequence"/>
</dbReference>
<dbReference type="Gene3D" id="2.120.10.30">
    <property type="entry name" value="TolB, C-terminal domain"/>
    <property type="match status" value="1"/>
</dbReference>
<dbReference type="Pfam" id="PF16472">
    <property type="entry name" value="DUF5050"/>
    <property type="match status" value="1"/>
</dbReference>
<dbReference type="SUPFAM" id="SSF63825">
    <property type="entry name" value="YWTD domain"/>
    <property type="match status" value="1"/>
</dbReference>
<keyword evidence="3" id="KW-1185">Reference proteome</keyword>
<evidence type="ECO:0000313" key="3">
    <source>
        <dbReference type="Proteomes" id="UP000507470"/>
    </source>
</evidence>
<dbReference type="GO" id="GO:0060070">
    <property type="term" value="P:canonical Wnt signaling pathway"/>
    <property type="evidence" value="ECO:0007669"/>
    <property type="project" value="TreeGrafter"/>
</dbReference>
<dbReference type="OrthoDB" id="5958943at2759"/>
<dbReference type="PANTHER" id="PTHR46513:SF13">
    <property type="entry name" value="EGF-LIKE DOMAIN-CONTAINING PROTEIN"/>
    <property type="match status" value="1"/>
</dbReference>
<dbReference type="GO" id="GO:0017147">
    <property type="term" value="F:Wnt-protein binding"/>
    <property type="evidence" value="ECO:0007669"/>
    <property type="project" value="TreeGrafter"/>
</dbReference>